<sequence length="892" mass="97761">MAYKRQIDRLPIIPADAKVHNVVCHYCIVGCGYHAYSWDVNRQGGTAPDQNIFGVDLSLQQPAQTAAWYSPSMYNIVKQDGRDVHMVIKPDPDCVVNSGLGSIRGARMAEMSYSRARSTQLRRLTDPLVWRYGQLQPTSWNDALDLVARVTARVIADKGEDALFVSAYDHGGAGGGYENTWGTGKLYFGAMKVKNIRIHNRPAYNSEVHGTRDMGVGELNNCYEDAELADTIMVVGANPLETQTNYFLNHWVTNLRGTSLDKKNEQLPGEAHDRARIVIVDPRRTPTVAVCEAEAGPENVLHLKIRSGTDLALFNALFTEIADRGWVDQAFIEASTATQAGSQSQADVAHPAILTTFAAARQGNRTSLEEAAGITGLSPDDIRKAARWIAEPKQGGERRRTMFAYEKGLIWGNDNYRTNGALVNVALATGNVGRPGGGVVRLGGHQEGYSRPAADFIGRPAPYVDRLLIEGQGGVHHIWGCDHYKTTLNADVFKAAYKVRTDKVKDAMTRVAYGDRQTMVDAIVAAINDGGLFAVDVDIVPAKIGEACHVILPAATSGEMNLTSMNGERRMRLTERYMDPPGQAMPDCLIAARIANHMQRVFNEMGKKDLAANFNGFDWHTEEDAFMDGYHQHEKGGEYVTYARLRAMGTNGFQEPAVAIEGGPAVVGSSRGETTTGAQHGMIIQGPAIEGARGKEPVQQQGPNAAAAQVPTTGAERIIGTKRLYADGKFNTPDGRARFMHAAWRGLEAPGKQEEKDKYAFLINNGRTNHIWQSAYLDVGNELVMDRWPYPFIEMHPEDMKKVGVKEGDLVEVYNDAGSTQAMVYPTPTARPGETFMQFANPMGVQGNVVDPGTNELIIPNYKQTWADIRKLADAPGSVHHLTFKSQQYRAG</sequence>
<dbReference type="NCBIfam" id="TIGR02693">
    <property type="entry name" value="arsenite_ox_L"/>
    <property type="match status" value="1"/>
</dbReference>
<keyword evidence="8" id="KW-1185">Reference proteome</keyword>
<dbReference type="GO" id="GO:0003954">
    <property type="term" value="F:NADH dehydrogenase activity"/>
    <property type="evidence" value="ECO:0007669"/>
    <property type="project" value="TreeGrafter"/>
</dbReference>
<protein>
    <submittedName>
        <fullName evidence="7">Arsenate reductase (Azurin) large subunit</fullName>
        <ecNumber evidence="7">1.20.9.1</ecNumber>
    </submittedName>
</protein>
<evidence type="ECO:0000313" key="8">
    <source>
        <dbReference type="Proteomes" id="UP000680348"/>
    </source>
</evidence>
<dbReference type="Pfam" id="PF18465">
    <property type="entry name" value="Rieske_3"/>
    <property type="match status" value="1"/>
</dbReference>
<keyword evidence="1" id="KW-0479">Metal-binding</keyword>
<dbReference type="SUPFAM" id="SSF53706">
    <property type="entry name" value="Formate dehydrogenase/DMSO reductase, domains 1-3"/>
    <property type="match status" value="1"/>
</dbReference>
<reference evidence="7" key="1">
    <citation type="submission" date="2021-04" db="EMBL/GenBank/DDBJ databases">
        <title>Pseudaminobacter soli sp. nov., isolated from paddy soil contaminated by heavy metals.</title>
        <authorList>
            <person name="Zhang K."/>
        </authorList>
    </citation>
    <scope>NUCLEOTIDE SEQUENCE</scope>
    <source>
        <strain evidence="7">19-2017</strain>
    </source>
</reference>
<dbReference type="InterPro" id="IPR006656">
    <property type="entry name" value="Mopterin_OxRdtase"/>
</dbReference>
<dbReference type="PANTHER" id="PTHR43105">
    <property type="entry name" value="RESPIRATORY NITRATE REDUCTASE"/>
    <property type="match status" value="1"/>
</dbReference>
<evidence type="ECO:0000256" key="2">
    <source>
        <dbReference type="ARBA" id="ARBA00023004"/>
    </source>
</evidence>
<dbReference type="InterPro" id="IPR041632">
    <property type="entry name" value="AioA/IdrA_3Fe-4S"/>
</dbReference>
<dbReference type="Gene3D" id="3.30.200.200">
    <property type="match status" value="1"/>
</dbReference>
<dbReference type="RefSeq" id="WP_188257323.1">
    <property type="nucleotide sequence ID" value="NZ_JABVCF010000016.1"/>
</dbReference>
<dbReference type="GO" id="GO:0022904">
    <property type="term" value="P:respiratory electron transport chain"/>
    <property type="evidence" value="ECO:0007669"/>
    <property type="project" value="TreeGrafter"/>
</dbReference>
<dbReference type="EC" id="1.20.9.1" evidence="7"/>
<dbReference type="EMBL" id="JAGWCR010000016">
    <property type="protein sequence ID" value="MBS3651761.1"/>
    <property type="molecule type" value="Genomic_DNA"/>
</dbReference>
<keyword evidence="2" id="KW-0408">Iron</keyword>
<proteinExistence type="predicted"/>
<evidence type="ECO:0000259" key="6">
    <source>
        <dbReference type="Pfam" id="PF18465"/>
    </source>
</evidence>
<feature type="domain" description="Molybdopterin dinucleotide-binding" evidence="5">
    <location>
        <begin position="762"/>
        <end position="850"/>
    </location>
</feature>
<dbReference type="GO" id="GO:0016020">
    <property type="term" value="C:membrane"/>
    <property type="evidence" value="ECO:0007669"/>
    <property type="project" value="TreeGrafter"/>
</dbReference>
<comment type="caution">
    <text evidence="7">The sequence shown here is derived from an EMBL/GenBank/DDBJ whole genome shotgun (WGS) entry which is preliminary data.</text>
</comment>
<accession>A0A942E6C4</accession>
<dbReference type="GO" id="GO:1990204">
    <property type="term" value="C:oxidoreductase complex"/>
    <property type="evidence" value="ECO:0007669"/>
    <property type="project" value="UniProtKB-ARBA"/>
</dbReference>
<dbReference type="PANTHER" id="PTHR43105:SF10">
    <property type="entry name" value="NADH-QUINONE OXIDOREDUCTASE SUBUNIT G"/>
    <property type="match status" value="1"/>
</dbReference>
<gene>
    <name evidence="7" type="ORF">KEU06_24395</name>
</gene>
<evidence type="ECO:0000313" key="7">
    <source>
        <dbReference type="EMBL" id="MBS3651761.1"/>
    </source>
</evidence>
<dbReference type="InterPro" id="IPR006657">
    <property type="entry name" value="MoPterin_dinucl-bd_dom"/>
</dbReference>
<evidence type="ECO:0000256" key="1">
    <source>
        <dbReference type="ARBA" id="ARBA00022723"/>
    </source>
</evidence>
<dbReference type="GO" id="GO:0050611">
    <property type="term" value="F:arsenate reductase (azurin) activity"/>
    <property type="evidence" value="ECO:0007669"/>
    <property type="project" value="UniProtKB-EC"/>
</dbReference>
<feature type="domain" description="Molybdopterin oxidoreductase" evidence="4">
    <location>
        <begin position="123"/>
        <end position="596"/>
    </location>
</feature>
<keyword evidence="7" id="KW-0560">Oxidoreductase</keyword>
<feature type="domain" description="Arsenite oxidase subunit AioA/Iodate reductase subunit IdrA 3Fe-4S cluster" evidence="6">
    <location>
        <begin position="24"/>
        <end position="119"/>
    </location>
</feature>
<dbReference type="GO" id="GO:0046872">
    <property type="term" value="F:metal ion binding"/>
    <property type="evidence" value="ECO:0007669"/>
    <property type="project" value="UniProtKB-KW"/>
</dbReference>
<dbReference type="GO" id="GO:0051536">
    <property type="term" value="F:iron-sulfur cluster binding"/>
    <property type="evidence" value="ECO:0007669"/>
    <property type="project" value="UniProtKB-KW"/>
</dbReference>
<dbReference type="Gene3D" id="3.40.50.740">
    <property type="match status" value="1"/>
</dbReference>
<dbReference type="InterPro" id="IPR050123">
    <property type="entry name" value="Prok_molybdopt-oxidoreductase"/>
</dbReference>
<evidence type="ECO:0000259" key="4">
    <source>
        <dbReference type="Pfam" id="PF00384"/>
    </source>
</evidence>
<dbReference type="Gene3D" id="2.40.40.20">
    <property type="match status" value="1"/>
</dbReference>
<organism evidence="7 8">
    <name type="scientific">Pseudaminobacter soli</name>
    <name type="common">ex Zhang et al. 2022</name>
    <dbReference type="NCBI Taxonomy" id="2831468"/>
    <lineage>
        <taxon>Bacteria</taxon>
        <taxon>Pseudomonadati</taxon>
        <taxon>Pseudomonadota</taxon>
        <taxon>Alphaproteobacteria</taxon>
        <taxon>Hyphomicrobiales</taxon>
        <taxon>Phyllobacteriaceae</taxon>
        <taxon>Pseudaminobacter</taxon>
    </lineage>
</organism>
<dbReference type="Gene3D" id="3.40.228.10">
    <property type="entry name" value="Dimethylsulfoxide Reductase, domain 2"/>
    <property type="match status" value="1"/>
</dbReference>
<evidence type="ECO:0000259" key="5">
    <source>
        <dbReference type="Pfam" id="PF01568"/>
    </source>
</evidence>
<dbReference type="Proteomes" id="UP000680348">
    <property type="component" value="Unassembled WGS sequence"/>
</dbReference>
<dbReference type="GO" id="GO:0043546">
    <property type="term" value="F:molybdopterin cofactor binding"/>
    <property type="evidence" value="ECO:0007669"/>
    <property type="project" value="InterPro"/>
</dbReference>
<dbReference type="InterPro" id="IPR014066">
    <property type="entry name" value="AioA/IdrA_lsu"/>
</dbReference>
<dbReference type="Pfam" id="PF00384">
    <property type="entry name" value="Molybdopterin"/>
    <property type="match status" value="1"/>
</dbReference>
<dbReference type="Pfam" id="PF01568">
    <property type="entry name" value="Molydop_binding"/>
    <property type="match status" value="1"/>
</dbReference>
<dbReference type="SUPFAM" id="SSF50692">
    <property type="entry name" value="ADC-like"/>
    <property type="match status" value="1"/>
</dbReference>
<name>A0A942E6C4_9HYPH</name>
<dbReference type="AlphaFoldDB" id="A0A942E6C4"/>
<keyword evidence="3" id="KW-0411">Iron-sulfur</keyword>
<evidence type="ECO:0000256" key="3">
    <source>
        <dbReference type="ARBA" id="ARBA00023014"/>
    </source>
</evidence>
<dbReference type="InterPro" id="IPR009010">
    <property type="entry name" value="Asp_de-COase-like_dom_sf"/>
</dbReference>